<feature type="non-terminal residue" evidence="1">
    <location>
        <position position="454"/>
    </location>
</feature>
<comment type="caution">
    <text evidence="1">The sequence shown here is derived from an EMBL/GenBank/DDBJ whole genome shotgun (WGS) entry which is preliminary data.</text>
</comment>
<evidence type="ECO:0000313" key="1">
    <source>
        <dbReference type="EMBL" id="CAG8635741.1"/>
    </source>
</evidence>
<sequence length="454" mass="52082">TQGIISEARIKLISGIPQALGDINVSSDLLSLPEVLETSNEHEWTWNPGKEFFFPVKISMDIETIIEPRKSVKISLLTSRLQMNVPWTARIIYSVDNREVLKPIRGEWRGTIFYNTRVKVERLYAIPPAILLKMIPADFANLKVAFRTFHGNYLRAATRGFVNTADVIREWEHWIILPLDPRETIFRIRSIHNKYLTAHGSYEGAAEHDLWSIQSVEHGTYIHSGKNDMHIRAEYWERYSIVVLSEPIMVRNLEYQFEKAEKIIDKPLTISSTTLINDHDKEVKRTDSIREQIGRSFMFIQTQGIISEARIKLISGIPQALGDINVSSNLLPLPAGLETSSEHEWTWTPGNEIFFPVKISMDVETIIEPKKSVKISLLTSRLQMNVPWTARVVYSVDKREVLKTIKGEWKGTIFYNTRVKIENLNGPPAPRTRGEPGENISPLLHLLYSIIYLS</sequence>
<dbReference type="Proteomes" id="UP000789342">
    <property type="component" value="Unassembled WGS sequence"/>
</dbReference>
<gene>
    <name evidence="1" type="ORF">AMORRO_LOCUS9296</name>
</gene>
<dbReference type="AlphaFoldDB" id="A0A9N9DHL6"/>
<dbReference type="Gene3D" id="2.80.10.50">
    <property type="match status" value="1"/>
</dbReference>
<accession>A0A9N9DHL6</accession>
<organism evidence="1 2">
    <name type="scientific">Acaulospora morrowiae</name>
    <dbReference type="NCBI Taxonomy" id="94023"/>
    <lineage>
        <taxon>Eukaryota</taxon>
        <taxon>Fungi</taxon>
        <taxon>Fungi incertae sedis</taxon>
        <taxon>Mucoromycota</taxon>
        <taxon>Glomeromycotina</taxon>
        <taxon>Glomeromycetes</taxon>
        <taxon>Diversisporales</taxon>
        <taxon>Acaulosporaceae</taxon>
        <taxon>Acaulospora</taxon>
    </lineage>
</organism>
<proteinExistence type="predicted"/>
<dbReference type="InterPro" id="IPR008999">
    <property type="entry name" value="Actin-crosslinking"/>
</dbReference>
<evidence type="ECO:0000313" key="2">
    <source>
        <dbReference type="Proteomes" id="UP000789342"/>
    </source>
</evidence>
<name>A0A9N9DHL6_9GLOM</name>
<dbReference type="SUPFAM" id="SSF50405">
    <property type="entry name" value="Actin-crosslinking proteins"/>
    <property type="match status" value="1"/>
</dbReference>
<keyword evidence="2" id="KW-1185">Reference proteome</keyword>
<dbReference type="EMBL" id="CAJVPV010008878">
    <property type="protein sequence ID" value="CAG8635741.1"/>
    <property type="molecule type" value="Genomic_DNA"/>
</dbReference>
<dbReference type="CDD" id="cd00257">
    <property type="entry name" value="beta-trefoil_FSCN-like"/>
    <property type="match status" value="1"/>
</dbReference>
<reference evidence="1" key="1">
    <citation type="submission" date="2021-06" db="EMBL/GenBank/DDBJ databases">
        <authorList>
            <person name="Kallberg Y."/>
            <person name="Tangrot J."/>
            <person name="Rosling A."/>
        </authorList>
    </citation>
    <scope>NUCLEOTIDE SEQUENCE</scope>
    <source>
        <strain evidence="1">CL551</strain>
    </source>
</reference>
<dbReference type="Gene3D" id="2.170.15.10">
    <property type="entry name" value="Proaerolysin, chain A, domain 3"/>
    <property type="match status" value="2"/>
</dbReference>
<protein>
    <submittedName>
        <fullName evidence="1">16181_t:CDS:1</fullName>
    </submittedName>
</protein>